<dbReference type="FunFam" id="1.10.8.60:FF:000011">
    <property type="entry name" value="ATP-dependent Clp protease ATP-binding subunit"/>
    <property type="match status" value="1"/>
</dbReference>
<dbReference type="InterPro" id="IPR001270">
    <property type="entry name" value="ClpA/B"/>
</dbReference>
<dbReference type="Pfam" id="PF17871">
    <property type="entry name" value="AAA_lid_9"/>
    <property type="match status" value="1"/>
</dbReference>
<dbReference type="RefSeq" id="WP_179845764.1">
    <property type="nucleotide sequence ID" value="NZ_CP146086.1"/>
</dbReference>
<keyword evidence="9" id="KW-0378">Hydrolase</keyword>
<keyword evidence="10" id="KW-1185">Reference proteome</keyword>
<protein>
    <submittedName>
        <fullName evidence="9">ATP-dependent Clp protease ATP-binding subunit ClpC</fullName>
    </submittedName>
</protein>
<dbReference type="Gene3D" id="1.10.8.60">
    <property type="match status" value="2"/>
</dbReference>
<dbReference type="GO" id="GO:0006508">
    <property type="term" value="P:proteolysis"/>
    <property type="evidence" value="ECO:0007669"/>
    <property type="project" value="UniProtKB-KW"/>
</dbReference>
<evidence type="ECO:0000313" key="10">
    <source>
        <dbReference type="Proteomes" id="UP000529783"/>
    </source>
</evidence>
<dbReference type="PRINTS" id="PR00300">
    <property type="entry name" value="CLPPROTEASEA"/>
</dbReference>
<dbReference type="FunFam" id="3.40.50.300:FF:000010">
    <property type="entry name" value="Chaperone clpB 1, putative"/>
    <property type="match status" value="1"/>
</dbReference>
<sequence>MFERFTDRARRVVVLAQEEARMLNHNYIGTEHILLGLIHEGEGVAAKALESLGISLEAVRQQVEEIIGQGQQAPSGHIPFTPRAKKVLELSLREALQLGHNYIGTEHILLGLIREGEGVAAQVLVKLGADLNRVRQQVIQLLHGYQGKEPAASGGPSEAAPSTSLVLDQFGRNLTQAAREGKLDPVIGRDKEIERVMQVLSRRTKNNPVLVGEPGVGKTAVVEGLAQKIVKGEVPETLKDKQLYTLDLGALVAGSRYRGDFEERLKKVLKEIRTRGDIILFIDELHTLVGAGAAEGAIDAASILKPMLARGELQTIGATTLDEYRKHLEKDAALERRFQPIQVAEPSLSHTIEILKGLRDRYEAHHRVSITDGALVAAAQLADRYISDRFLPDKAIDLIDEAGSRMRIRRMTAPPDLREYDEKIADVRRDKESAIDAQDFEKAAALRDSEKQLLGQKAQREKEWKAGDMDVVAEVTDELIAEVLATATGIPVFKLTEEESTRLLRMEDELHKRVIGQEDAIKALSQSIRRTRAGLKDPKRPGGSFIFAGPSGVGKTELSKTLAEFLFGDEDALIQLDMSEFMEKHTVSRLFGSPPGYVGYEEGGQLTEKVRRKPFSVVLFDEIEKAHQDIFNSLLQILEDGRLTDAQGRVVDFKNTVIIMTTNLGSKDISKGVSMGFARQNDEQGSYERMKAKVSEELKQHFRPEFLNRVDDTVVFHQLTPKEIIQIVDLMIAKVDQRLHDRDMGIELRQEAKDLLAIRGYDPVLGARPLRRTIQREIEDNLSEKILYNELKPGQIVIVGTEGFDPDNTDTAENAKFTFKGVPKPSTVPDSPPPIEGAVNFNKD</sequence>
<feature type="domain" description="UVR" evidence="7">
    <location>
        <begin position="421"/>
        <end position="456"/>
    </location>
</feature>
<keyword evidence="2" id="KW-0547">Nucleotide-binding</keyword>
<proteinExistence type="predicted"/>
<dbReference type="SUPFAM" id="SSF52540">
    <property type="entry name" value="P-loop containing nucleoside triphosphate hydrolases"/>
    <property type="match status" value="2"/>
</dbReference>
<dbReference type="AlphaFoldDB" id="A0A7Y9EJJ2"/>
<dbReference type="Gene3D" id="3.40.50.300">
    <property type="entry name" value="P-loop containing nucleotide triphosphate hydrolases"/>
    <property type="match status" value="2"/>
</dbReference>
<dbReference type="InterPro" id="IPR041546">
    <property type="entry name" value="ClpA/ClpB_AAA_lid"/>
</dbReference>
<dbReference type="SMART" id="SM00382">
    <property type="entry name" value="AAA"/>
    <property type="match status" value="2"/>
</dbReference>
<dbReference type="InterPro" id="IPR050130">
    <property type="entry name" value="ClpA_ClpB"/>
</dbReference>
<keyword evidence="4" id="KW-0143">Chaperone</keyword>
<dbReference type="Gene3D" id="4.10.860.10">
    <property type="entry name" value="UVR domain"/>
    <property type="match status" value="1"/>
</dbReference>
<dbReference type="InterPro" id="IPR036628">
    <property type="entry name" value="Clp_N_dom_sf"/>
</dbReference>
<feature type="region of interest" description="Disordered" evidence="6">
    <location>
        <begin position="818"/>
        <end position="844"/>
    </location>
</feature>
<dbReference type="EMBL" id="JACCBA010000001">
    <property type="protein sequence ID" value="NYD48941.1"/>
    <property type="molecule type" value="Genomic_DNA"/>
</dbReference>
<dbReference type="InterPro" id="IPR018368">
    <property type="entry name" value="ClpA/B_CS1"/>
</dbReference>
<evidence type="ECO:0000256" key="5">
    <source>
        <dbReference type="PROSITE-ProRule" id="PRU01251"/>
    </source>
</evidence>
<dbReference type="Pfam" id="PF10431">
    <property type="entry name" value="ClpB_D2-small"/>
    <property type="match status" value="1"/>
</dbReference>
<dbReference type="CDD" id="cd00009">
    <property type="entry name" value="AAA"/>
    <property type="match status" value="1"/>
</dbReference>
<dbReference type="InterPro" id="IPR027417">
    <property type="entry name" value="P-loop_NTPase"/>
</dbReference>
<dbReference type="GO" id="GO:0005737">
    <property type="term" value="C:cytoplasm"/>
    <property type="evidence" value="ECO:0007669"/>
    <property type="project" value="TreeGrafter"/>
</dbReference>
<evidence type="ECO:0000259" key="7">
    <source>
        <dbReference type="PROSITE" id="PS50151"/>
    </source>
</evidence>
<keyword evidence="9" id="KW-0645">Protease</keyword>
<dbReference type="GO" id="GO:0034605">
    <property type="term" value="P:cellular response to heat"/>
    <property type="evidence" value="ECO:0007669"/>
    <property type="project" value="TreeGrafter"/>
</dbReference>
<dbReference type="InterPro" id="IPR001943">
    <property type="entry name" value="UVR_dom"/>
</dbReference>
<dbReference type="CDD" id="cd19499">
    <property type="entry name" value="RecA-like_ClpB_Hsp104-like"/>
    <property type="match status" value="1"/>
</dbReference>
<dbReference type="PROSITE" id="PS51903">
    <property type="entry name" value="CLP_R"/>
    <property type="match status" value="1"/>
</dbReference>
<dbReference type="Pfam" id="PF00004">
    <property type="entry name" value="AAA"/>
    <property type="match status" value="1"/>
</dbReference>
<dbReference type="InterPro" id="IPR003593">
    <property type="entry name" value="AAA+_ATPase"/>
</dbReference>
<dbReference type="GO" id="GO:0016887">
    <property type="term" value="F:ATP hydrolysis activity"/>
    <property type="evidence" value="ECO:0007669"/>
    <property type="project" value="InterPro"/>
</dbReference>
<dbReference type="Pfam" id="PF07724">
    <property type="entry name" value="AAA_2"/>
    <property type="match status" value="1"/>
</dbReference>
<evidence type="ECO:0000256" key="6">
    <source>
        <dbReference type="SAM" id="MobiDB-lite"/>
    </source>
</evidence>
<dbReference type="PANTHER" id="PTHR11638">
    <property type="entry name" value="ATP-DEPENDENT CLP PROTEASE"/>
    <property type="match status" value="1"/>
</dbReference>
<dbReference type="SMART" id="SM01086">
    <property type="entry name" value="ClpB_D2-small"/>
    <property type="match status" value="1"/>
</dbReference>
<dbReference type="GO" id="GO:0008233">
    <property type="term" value="F:peptidase activity"/>
    <property type="evidence" value="ECO:0007669"/>
    <property type="project" value="UniProtKB-KW"/>
</dbReference>
<evidence type="ECO:0000256" key="3">
    <source>
        <dbReference type="ARBA" id="ARBA00022840"/>
    </source>
</evidence>
<dbReference type="InterPro" id="IPR004176">
    <property type="entry name" value="Clp_R_N"/>
</dbReference>
<dbReference type="PROSITE" id="PS50151">
    <property type="entry name" value="UVR"/>
    <property type="match status" value="1"/>
</dbReference>
<dbReference type="FunFam" id="1.10.1780.10:FF:000001">
    <property type="entry name" value="ATP-dependent Clp protease ATP-binding subunit"/>
    <property type="match status" value="1"/>
</dbReference>
<dbReference type="PANTHER" id="PTHR11638:SF18">
    <property type="entry name" value="HEAT SHOCK PROTEIN 104"/>
    <property type="match status" value="1"/>
</dbReference>
<accession>A0A7Y9EJJ2</accession>
<keyword evidence="3 9" id="KW-0067">ATP-binding</keyword>
<dbReference type="Gene3D" id="1.10.1780.10">
    <property type="entry name" value="Clp, N-terminal domain"/>
    <property type="match status" value="1"/>
</dbReference>
<evidence type="ECO:0000256" key="1">
    <source>
        <dbReference type="ARBA" id="ARBA00022737"/>
    </source>
</evidence>
<dbReference type="Pfam" id="PF02861">
    <property type="entry name" value="Clp_N"/>
    <property type="match status" value="1"/>
</dbReference>
<gene>
    <name evidence="9" type="ORF">BJY14_004924</name>
</gene>
<feature type="domain" description="Clp R" evidence="8">
    <location>
        <begin position="2"/>
        <end position="144"/>
    </location>
</feature>
<reference evidence="9 10" key="1">
    <citation type="submission" date="2020-07" db="EMBL/GenBank/DDBJ databases">
        <title>Sequencing the genomes of 1000 actinobacteria strains.</title>
        <authorList>
            <person name="Klenk H.-P."/>
        </authorList>
    </citation>
    <scope>NUCLEOTIDE SEQUENCE [LARGE SCALE GENOMIC DNA]</scope>
    <source>
        <strain evidence="9 10">DSM 40398</strain>
    </source>
</reference>
<dbReference type="FunFam" id="3.40.50.300:FF:000025">
    <property type="entry name" value="ATP-dependent Clp protease subunit"/>
    <property type="match status" value="1"/>
</dbReference>
<evidence type="ECO:0000256" key="4">
    <source>
        <dbReference type="ARBA" id="ARBA00023186"/>
    </source>
</evidence>
<name>A0A7Y9EJJ2_9ACTN</name>
<dbReference type="InterPro" id="IPR003959">
    <property type="entry name" value="ATPase_AAA_core"/>
</dbReference>
<evidence type="ECO:0000256" key="2">
    <source>
        <dbReference type="ARBA" id="ARBA00022741"/>
    </source>
</evidence>
<comment type="caution">
    <text evidence="9">The sequence shown here is derived from an EMBL/GenBank/DDBJ whole genome shotgun (WGS) entry which is preliminary data.</text>
</comment>
<dbReference type="GO" id="GO:0005524">
    <property type="term" value="F:ATP binding"/>
    <property type="evidence" value="ECO:0007669"/>
    <property type="project" value="UniProtKB-KW"/>
</dbReference>
<dbReference type="InterPro" id="IPR019489">
    <property type="entry name" value="Clp_ATPase_C"/>
</dbReference>
<dbReference type="PROSITE" id="PS00870">
    <property type="entry name" value="CLPAB_1"/>
    <property type="match status" value="1"/>
</dbReference>
<evidence type="ECO:0000313" key="9">
    <source>
        <dbReference type="EMBL" id="NYD48941.1"/>
    </source>
</evidence>
<evidence type="ECO:0000259" key="8">
    <source>
        <dbReference type="PROSITE" id="PS51903"/>
    </source>
</evidence>
<keyword evidence="1 5" id="KW-0677">Repeat</keyword>
<dbReference type="Proteomes" id="UP000529783">
    <property type="component" value="Unassembled WGS sequence"/>
</dbReference>
<dbReference type="SUPFAM" id="SSF81923">
    <property type="entry name" value="Double Clp-N motif"/>
    <property type="match status" value="1"/>
</dbReference>
<organism evidence="9 10">
    <name type="scientific">Actinomadura luteofluorescens</name>
    <dbReference type="NCBI Taxonomy" id="46163"/>
    <lineage>
        <taxon>Bacteria</taxon>
        <taxon>Bacillati</taxon>
        <taxon>Actinomycetota</taxon>
        <taxon>Actinomycetes</taxon>
        <taxon>Streptosporangiales</taxon>
        <taxon>Thermomonosporaceae</taxon>
        <taxon>Actinomadura</taxon>
    </lineage>
</organism>